<dbReference type="InterPro" id="IPR001781">
    <property type="entry name" value="Znf_LIM"/>
</dbReference>
<dbReference type="KEGG" id="dci:113473176"/>
<evidence type="ECO:0000256" key="1">
    <source>
        <dbReference type="ARBA" id="ARBA00022723"/>
    </source>
</evidence>
<dbReference type="PROSITE" id="PS50023">
    <property type="entry name" value="LIM_DOMAIN_2"/>
    <property type="match status" value="2"/>
</dbReference>
<evidence type="ECO:0000313" key="7">
    <source>
        <dbReference type="RefSeq" id="XP_026688706.1"/>
    </source>
</evidence>
<dbReference type="RefSeq" id="XP_026688706.1">
    <property type="nucleotide sequence ID" value="XM_026832905.1"/>
</dbReference>
<dbReference type="STRING" id="121845.A0A3Q0JK25"/>
<keyword evidence="3 4" id="KW-0440">LIM domain</keyword>
<evidence type="ECO:0000256" key="2">
    <source>
        <dbReference type="ARBA" id="ARBA00022833"/>
    </source>
</evidence>
<reference evidence="7" key="1">
    <citation type="submission" date="2025-08" db="UniProtKB">
        <authorList>
            <consortium name="RefSeq"/>
        </authorList>
    </citation>
    <scope>IDENTIFICATION</scope>
</reference>
<dbReference type="Gene3D" id="2.10.110.10">
    <property type="entry name" value="Cysteine Rich Protein"/>
    <property type="match status" value="2"/>
</dbReference>
<keyword evidence="2 4" id="KW-0862">Zinc</keyword>
<evidence type="ECO:0000256" key="3">
    <source>
        <dbReference type="ARBA" id="ARBA00023038"/>
    </source>
</evidence>
<gene>
    <name evidence="7" type="primary">LOC113473176</name>
</gene>
<dbReference type="Proteomes" id="UP000079169">
    <property type="component" value="Unplaced"/>
</dbReference>
<name>A0A3Q0JK25_DIACI</name>
<dbReference type="SUPFAM" id="SSF57716">
    <property type="entry name" value="Glucocorticoid receptor-like (DNA-binding domain)"/>
    <property type="match status" value="1"/>
</dbReference>
<dbReference type="PROSITE" id="PS00478">
    <property type="entry name" value="LIM_DOMAIN_1"/>
    <property type="match status" value="1"/>
</dbReference>
<dbReference type="PANTHER" id="PTHR24211">
    <property type="entry name" value="LIM DOMAIN-CONTAINING PROTEIN"/>
    <property type="match status" value="1"/>
</dbReference>
<protein>
    <submittedName>
        <fullName evidence="7">Testin-like</fullName>
    </submittedName>
</protein>
<accession>A0A3Q0JK25</accession>
<dbReference type="GeneID" id="113473176"/>
<sequence>MFLFIGHPNGAPTSATVRVTNLDDLVDDLSRASVNGGRQNINGSVNGLTHGSGNGVTHGPCGNKLTQPRSGKTCKQCGQEVRSGDLAVYTEKLGDQVLWHPQCFVCSTCDELLVDLMYFHYKGNVYCLRDYATMLDIPRCHACDELIFVNEYTLAENKTFHVKHFCCYECDKVRNEY</sequence>
<evidence type="ECO:0000259" key="5">
    <source>
        <dbReference type="PROSITE" id="PS50023"/>
    </source>
</evidence>
<dbReference type="CDD" id="cd09340">
    <property type="entry name" value="LIM1_Testin_like"/>
    <property type="match status" value="1"/>
</dbReference>
<dbReference type="InterPro" id="IPR047120">
    <property type="entry name" value="Pk/Esn/Tes"/>
</dbReference>
<dbReference type="SMART" id="SM00132">
    <property type="entry name" value="LIM"/>
    <property type="match status" value="2"/>
</dbReference>
<feature type="domain" description="LIM zinc-binding" evidence="5">
    <location>
        <begin position="138"/>
        <end position="177"/>
    </location>
</feature>
<dbReference type="Pfam" id="PF00412">
    <property type="entry name" value="LIM"/>
    <property type="match status" value="2"/>
</dbReference>
<evidence type="ECO:0000256" key="4">
    <source>
        <dbReference type="PROSITE-ProRule" id="PRU00125"/>
    </source>
</evidence>
<dbReference type="GO" id="GO:0046872">
    <property type="term" value="F:metal ion binding"/>
    <property type="evidence" value="ECO:0007669"/>
    <property type="project" value="UniProtKB-KW"/>
</dbReference>
<proteinExistence type="predicted"/>
<evidence type="ECO:0000313" key="6">
    <source>
        <dbReference type="Proteomes" id="UP000079169"/>
    </source>
</evidence>
<keyword evidence="1 4" id="KW-0479">Metal-binding</keyword>
<feature type="domain" description="LIM zinc-binding" evidence="5">
    <location>
        <begin position="72"/>
        <end position="137"/>
    </location>
</feature>
<keyword evidence="6" id="KW-1185">Reference proteome</keyword>
<dbReference type="PANTHER" id="PTHR24211:SF22">
    <property type="entry name" value="TESTIN"/>
    <property type="match status" value="1"/>
</dbReference>
<organism evidence="6 7">
    <name type="scientific">Diaphorina citri</name>
    <name type="common">Asian citrus psyllid</name>
    <dbReference type="NCBI Taxonomy" id="121845"/>
    <lineage>
        <taxon>Eukaryota</taxon>
        <taxon>Metazoa</taxon>
        <taxon>Ecdysozoa</taxon>
        <taxon>Arthropoda</taxon>
        <taxon>Hexapoda</taxon>
        <taxon>Insecta</taxon>
        <taxon>Pterygota</taxon>
        <taxon>Neoptera</taxon>
        <taxon>Paraneoptera</taxon>
        <taxon>Hemiptera</taxon>
        <taxon>Sternorrhyncha</taxon>
        <taxon>Psylloidea</taxon>
        <taxon>Psyllidae</taxon>
        <taxon>Diaphorininae</taxon>
        <taxon>Diaphorina</taxon>
    </lineage>
</organism>
<dbReference type="PaxDb" id="121845-A0A3Q0JK25"/>
<dbReference type="AlphaFoldDB" id="A0A3Q0JK25"/>